<dbReference type="Proteomes" id="UP000196258">
    <property type="component" value="Unassembled WGS sequence"/>
</dbReference>
<dbReference type="PANTHER" id="PTHR42701:SF1">
    <property type="entry name" value="IMIDAZOLE GLYCEROL PHOSPHATE SYNTHASE SUBUNIT HISH"/>
    <property type="match status" value="1"/>
</dbReference>
<evidence type="ECO:0000313" key="14">
    <source>
        <dbReference type="EMBL" id="OUQ04772.1"/>
    </source>
</evidence>
<reference evidence="15" key="1">
    <citation type="submission" date="2017-04" db="EMBL/GenBank/DDBJ databases">
        <title>Function of individual gut microbiota members based on whole genome sequencing of pure cultures obtained from chicken caecum.</title>
        <authorList>
            <person name="Medvecky M."/>
            <person name="Cejkova D."/>
            <person name="Polansky O."/>
            <person name="Karasova D."/>
            <person name="Kubasova T."/>
            <person name="Cizek A."/>
            <person name="Rychlik I."/>
        </authorList>
    </citation>
    <scope>NUCLEOTIDE SEQUENCE [LARGE SCALE GENOMIC DNA]</scope>
    <source>
        <strain evidence="15">An149</strain>
    </source>
</reference>
<keyword evidence="3 10" id="KW-0028">Amino-acid biosynthesis</keyword>
<dbReference type="AlphaFoldDB" id="A0A1Y4EL17"/>
<evidence type="ECO:0000256" key="10">
    <source>
        <dbReference type="HAMAP-Rule" id="MF_00278"/>
    </source>
</evidence>
<evidence type="ECO:0000256" key="3">
    <source>
        <dbReference type="ARBA" id="ARBA00022605"/>
    </source>
</evidence>
<feature type="active site" evidence="10 11">
    <location>
        <position position="183"/>
    </location>
</feature>
<comment type="catalytic activity">
    <reaction evidence="8 10">
        <text>5-[(5-phospho-1-deoxy-D-ribulos-1-ylimino)methylamino]-1-(5-phospho-beta-D-ribosyl)imidazole-4-carboxamide + L-glutamine = D-erythro-1-(imidazol-4-yl)glycerol 3-phosphate + 5-amino-1-(5-phospho-beta-D-ribosyl)imidazole-4-carboxamide + L-glutamate + H(+)</text>
        <dbReference type="Rhea" id="RHEA:24793"/>
        <dbReference type="ChEBI" id="CHEBI:15378"/>
        <dbReference type="ChEBI" id="CHEBI:29985"/>
        <dbReference type="ChEBI" id="CHEBI:58278"/>
        <dbReference type="ChEBI" id="CHEBI:58359"/>
        <dbReference type="ChEBI" id="CHEBI:58475"/>
        <dbReference type="ChEBI" id="CHEBI:58525"/>
        <dbReference type="EC" id="4.3.2.10"/>
    </reaction>
</comment>
<gene>
    <name evidence="10 13" type="primary">hisH</name>
    <name evidence="14" type="ORF">B5E91_08790</name>
    <name evidence="13" type="ORF">K8V91_11720</name>
</gene>
<evidence type="ECO:0000256" key="2">
    <source>
        <dbReference type="ARBA" id="ARBA00011152"/>
    </source>
</evidence>
<name>A0A1Y4EL17_9FIRM</name>
<comment type="pathway">
    <text evidence="1 10">Amino-acid biosynthesis; L-histidine biosynthesis; L-histidine from 5-phospho-alpha-D-ribose 1-diphosphate: step 5/9.</text>
</comment>
<reference evidence="13" key="3">
    <citation type="journal article" date="2021" name="PeerJ">
        <title>Extensive microbial diversity within the chicken gut microbiome revealed by metagenomics and culture.</title>
        <authorList>
            <person name="Gilroy R."/>
            <person name="Ravi A."/>
            <person name="Getino M."/>
            <person name="Pursley I."/>
            <person name="Horton D.L."/>
            <person name="Alikhan N.F."/>
            <person name="Baker D."/>
            <person name="Gharbi K."/>
            <person name="Hall N."/>
            <person name="Watson M."/>
            <person name="Adriaenssens E.M."/>
            <person name="Foster-Nyarko E."/>
            <person name="Jarju S."/>
            <person name="Secka A."/>
            <person name="Antonio M."/>
            <person name="Oren A."/>
            <person name="Chaudhuri R.R."/>
            <person name="La Ragione R."/>
            <person name="Hildebrand F."/>
            <person name="Pallen M.J."/>
        </authorList>
    </citation>
    <scope>NUCLEOTIDE SEQUENCE</scope>
    <source>
        <strain evidence="13">CHK193-16274</strain>
    </source>
</reference>
<dbReference type="GO" id="GO:0000105">
    <property type="term" value="P:L-histidine biosynthetic process"/>
    <property type="evidence" value="ECO:0007669"/>
    <property type="project" value="UniProtKB-UniRule"/>
</dbReference>
<dbReference type="Proteomes" id="UP000749320">
    <property type="component" value="Unassembled WGS sequence"/>
</dbReference>
<evidence type="ECO:0000313" key="13">
    <source>
        <dbReference type="EMBL" id="HJF41582.1"/>
    </source>
</evidence>
<dbReference type="HAMAP" id="MF_00278">
    <property type="entry name" value="HisH"/>
    <property type="match status" value="1"/>
</dbReference>
<evidence type="ECO:0000256" key="7">
    <source>
        <dbReference type="ARBA" id="ARBA00023239"/>
    </source>
</evidence>
<keyword evidence="4 10" id="KW-0378">Hydrolase</keyword>
<dbReference type="PIRSF" id="PIRSF000495">
    <property type="entry name" value="Amidotransf_hisH"/>
    <property type="match status" value="1"/>
</dbReference>
<keyword evidence="7 10" id="KW-0456">Lyase</keyword>
<feature type="domain" description="Glutamine amidotransferase" evidence="12">
    <location>
        <begin position="3"/>
        <end position="193"/>
    </location>
</feature>
<feature type="active site" evidence="10 11">
    <location>
        <position position="181"/>
    </location>
</feature>
<dbReference type="EC" id="4.3.2.10" evidence="10"/>
<evidence type="ECO:0000256" key="1">
    <source>
        <dbReference type="ARBA" id="ARBA00005091"/>
    </source>
</evidence>
<comment type="function">
    <text evidence="10">IGPS catalyzes the conversion of PRFAR and glutamine to IGP, AICAR and glutamate. The HisH subunit catalyzes the hydrolysis of glutamine to glutamate and ammonia as part of the synthesis of IGP and AICAR. The resulting ammonia molecule is channeled to the active site of HisF.</text>
</comment>
<evidence type="ECO:0000259" key="12">
    <source>
        <dbReference type="Pfam" id="PF00117"/>
    </source>
</evidence>
<keyword evidence="10" id="KW-0963">Cytoplasm</keyword>
<dbReference type="EMBL" id="DYWV01000400">
    <property type="protein sequence ID" value="HJF41582.1"/>
    <property type="molecule type" value="Genomic_DNA"/>
</dbReference>
<comment type="subunit">
    <text evidence="2 10">Heterodimer of HisH and HisF.</text>
</comment>
<dbReference type="PANTHER" id="PTHR42701">
    <property type="entry name" value="IMIDAZOLE GLYCEROL PHOSPHATE SYNTHASE SUBUNIT HISH"/>
    <property type="match status" value="1"/>
</dbReference>
<proteinExistence type="inferred from homology"/>
<sequence length="202" mass="22486">MVVIIDYNIGNLSSVASALKRVGIEAIISRDKEEILNADALVLPGVGAFYVAMNNLKKYDLIDVLNQKKDAGTPILGICLGMQILFEKGYEVKETKGLGFLNGEVVFMDIDEKIPHMGWNQLHFNHEHPILKNIHENDDVYFVHSFMAKCPDDQLIAYTDYGTTKITAIAAKENVIGCQFHPEKSGAVGKQILLAFKEMIEC</sequence>
<evidence type="ECO:0000256" key="8">
    <source>
        <dbReference type="ARBA" id="ARBA00047838"/>
    </source>
</evidence>
<dbReference type="PROSITE" id="PS51274">
    <property type="entry name" value="GATASE_COBBQ"/>
    <property type="match status" value="1"/>
</dbReference>
<evidence type="ECO:0000256" key="9">
    <source>
        <dbReference type="ARBA" id="ARBA00049534"/>
    </source>
</evidence>
<dbReference type="PROSITE" id="PS51273">
    <property type="entry name" value="GATASE_TYPE_1"/>
    <property type="match status" value="1"/>
</dbReference>
<dbReference type="RefSeq" id="WP_087256884.1">
    <property type="nucleotide sequence ID" value="NZ_CAJFOD010000139.1"/>
</dbReference>
<dbReference type="NCBIfam" id="TIGR01855">
    <property type="entry name" value="IMP_synth_hisH"/>
    <property type="match status" value="1"/>
</dbReference>
<evidence type="ECO:0000313" key="15">
    <source>
        <dbReference type="Proteomes" id="UP000196258"/>
    </source>
</evidence>
<reference evidence="13" key="4">
    <citation type="submission" date="2021-09" db="EMBL/GenBank/DDBJ databases">
        <authorList>
            <person name="Gilroy R."/>
        </authorList>
    </citation>
    <scope>NUCLEOTIDE SEQUENCE</scope>
    <source>
        <strain evidence="13">CHK193-16274</strain>
    </source>
</reference>
<dbReference type="InterPro" id="IPR029062">
    <property type="entry name" value="Class_I_gatase-like"/>
</dbReference>
<dbReference type="UniPathway" id="UPA00031">
    <property type="reaction ID" value="UER00010"/>
</dbReference>
<dbReference type="Gene3D" id="3.40.50.880">
    <property type="match status" value="1"/>
</dbReference>
<dbReference type="InterPro" id="IPR017926">
    <property type="entry name" value="GATASE"/>
</dbReference>
<protein>
    <recommendedName>
        <fullName evidence="10">Imidazole glycerol phosphate synthase subunit HisH</fullName>
        <ecNumber evidence="10">4.3.2.10</ecNumber>
    </recommendedName>
    <alternativeName>
        <fullName evidence="10">IGP synthase glutaminase subunit</fullName>
        <ecNumber evidence="10">3.5.1.2</ecNumber>
    </alternativeName>
    <alternativeName>
        <fullName evidence="10">IGP synthase subunit HisH</fullName>
    </alternativeName>
    <alternativeName>
        <fullName evidence="10">ImGP synthase subunit HisH</fullName>
        <shortName evidence="10">IGPS subunit HisH</shortName>
    </alternativeName>
</protein>
<evidence type="ECO:0000256" key="11">
    <source>
        <dbReference type="PIRSR" id="PIRSR000495-1"/>
    </source>
</evidence>
<evidence type="ECO:0000256" key="5">
    <source>
        <dbReference type="ARBA" id="ARBA00022962"/>
    </source>
</evidence>
<comment type="subcellular location">
    <subcellularLocation>
        <location evidence="10">Cytoplasm</location>
    </subcellularLocation>
</comment>
<dbReference type="GO" id="GO:0005737">
    <property type="term" value="C:cytoplasm"/>
    <property type="evidence" value="ECO:0007669"/>
    <property type="project" value="UniProtKB-SubCell"/>
</dbReference>
<dbReference type="EC" id="3.5.1.2" evidence="10"/>
<feature type="active site" description="Nucleophile" evidence="10 11">
    <location>
        <position position="79"/>
    </location>
</feature>
<keyword evidence="6 10" id="KW-0368">Histidine biosynthesis</keyword>
<dbReference type="EMBL" id="NFLB01000009">
    <property type="protein sequence ID" value="OUQ04772.1"/>
    <property type="molecule type" value="Genomic_DNA"/>
</dbReference>
<dbReference type="SUPFAM" id="SSF52317">
    <property type="entry name" value="Class I glutamine amidotransferase-like"/>
    <property type="match status" value="1"/>
</dbReference>
<comment type="catalytic activity">
    <reaction evidence="9 10">
        <text>L-glutamine + H2O = L-glutamate + NH4(+)</text>
        <dbReference type="Rhea" id="RHEA:15889"/>
        <dbReference type="ChEBI" id="CHEBI:15377"/>
        <dbReference type="ChEBI" id="CHEBI:28938"/>
        <dbReference type="ChEBI" id="CHEBI:29985"/>
        <dbReference type="ChEBI" id="CHEBI:58359"/>
        <dbReference type="EC" id="3.5.1.2"/>
    </reaction>
</comment>
<dbReference type="InterPro" id="IPR010139">
    <property type="entry name" value="Imidazole-glycPsynth_HisH"/>
</dbReference>
<comment type="caution">
    <text evidence="14">The sequence shown here is derived from an EMBL/GenBank/DDBJ whole genome shotgun (WGS) entry which is preliminary data.</text>
</comment>
<dbReference type="Pfam" id="PF00117">
    <property type="entry name" value="GATase"/>
    <property type="match status" value="1"/>
</dbReference>
<accession>A0A1Y4EL17</accession>
<organism evidence="14 15">
    <name type="scientific">Thomasclavelia spiroformis</name>
    <dbReference type="NCBI Taxonomy" id="29348"/>
    <lineage>
        <taxon>Bacteria</taxon>
        <taxon>Bacillati</taxon>
        <taxon>Bacillota</taxon>
        <taxon>Erysipelotrichia</taxon>
        <taxon>Erysipelotrichales</taxon>
        <taxon>Coprobacillaceae</taxon>
        <taxon>Thomasclavelia</taxon>
    </lineage>
</organism>
<keyword evidence="5 10" id="KW-0315">Glutamine amidotransferase</keyword>
<evidence type="ECO:0000256" key="6">
    <source>
        <dbReference type="ARBA" id="ARBA00023102"/>
    </source>
</evidence>
<dbReference type="GO" id="GO:0004359">
    <property type="term" value="F:glutaminase activity"/>
    <property type="evidence" value="ECO:0007669"/>
    <property type="project" value="UniProtKB-EC"/>
</dbReference>
<reference evidence="14" key="2">
    <citation type="journal article" date="2018" name="BMC Genomics">
        <title>Whole genome sequencing and function prediction of 133 gut anaerobes isolated from chicken caecum in pure cultures.</title>
        <authorList>
            <person name="Medvecky M."/>
            <person name="Cejkova D."/>
            <person name="Polansky O."/>
            <person name="Karasova D."/>
            <person name="Kubasova T."/>
            <person name="Cizek A."/>
            <person name="Rychlik I."/>
        </authorList>
    </citation>
    <scope>NUCLEOTIDE SEQUENCE</scope>
    <source>
        <strain evidence="14">An149</strain>
    </source>
</reference>
<dbReference type="CDD" id="cd01748">
    <property type="entry name" value="GATase1_IGP_Synthase"/>
    <property type="match status" value="1"/>
</dbReference>
<dbReference type="GO" id="GO:0000107">
    <property type="term" value="F:imidazoleglycerol-phosphate synthase activity"/>
    <property type="evidence" value="ECO:0007669"/>
    <property type="project" value="UniProtKB-UniRule"/>
</dbReference>
<evidence type="ECO:0000256" key="4">
    <source>
        <dbReference type="ARBA" id="ARBA00022801"/>
    </source>
</evidence>
<dbReference type="GO" id="GO:0016829">
    <property type="term" value="F:lyase activity"/>
    <property type="evidence" value="ECO:0007669"/>
    <property type="project" value="UniProtKB-KW"/>
</dbReference>